<keyword evidence="3" id="KW-0472">Membrane</keyword>
<dbReference type="InterPro" id="IPR048254">
    <property type="entry name" value="CDP_ALCOHOL_P_TRANSF_CS"/>
</dbReference>
<feature type="transmembrane region" description="Helical" evidence="3">
    <location>
        <begin position="12"/>
        <end position="29"/>
    </location>
</feature>
<evidence type="ECO:0000256" key="3">
    <source>
        <dbReference type="SAM" id="Phobius"/>
    </source>
</evidence>
<evidence type="ECO:0000256" key="1">
    <source>
        <dbReference type="ARBA" id="ARBA00022679"/>
    </source>
</evidence>
<comment type="similarity">
    <text evidence="2">Belongs to the CDP-alcohol phosphatidyltransferase class-I family.</text>
</comment>
<feature type="transmembrane region" description="Helical" evidence="3">
    <location>
        <begin position="122"/>
        <end position="141"/>
    </location>
</feature>
<dbReference type="Proteomes" id="UP000326570">
    <property type="component" value="Unassembled WGS sequence"/>
</dbReference>
<evidence type="ECO:0000313" key="5">
    <source>
        <dbReference type="Proteomes" id="UP000326570"/>
    </source>
</evidence>
<evidence type="ECO:0000256" key="2">
    <source>
        <dbReference type="RuleBase" id="RU003750"/>
    </source>
</evidence>
<name>A0A5N1J001_9BACT</name>
<accession>A0A5N1J001</accession>
<keyword evidence="3" id="KW-1133">Transmembrane helix</keyword>
<sequence length="190" mass="21962">MNKLSTADWISLYRIIAVPFLLLALVLMQENWFKYLLLLSLFSDFIDGPVARRLKQTSGLGSSLDSVGDLLTQVLMVAGLFRFRPEVLQEYVVWFLVLLGLYLLQVLCALVKYRKLTSFHTYLSKMAFLLLGMFVLALFFYRFASWLFYPAMVVGMLSLAEEIMLVLRLPVPKEDVKGMLWVWKSGDKRK</sequence>
<protein>
    <submittedName>
        <fullName evidence="4">CDP-alcohol phosphatidyltransferase family protein</fullName>
    </submittedName>
</protein>
<dbReference type="Gene3D" id="1.20.120.1760">
    <property type="match status" value="1"/>
</dbReference>
<proteinExistence type="inferred from homology"/>
<dbReference type="EMBL" id="VTWT01000003">
    <property type="protein sequence ID" value="KAA9340025.1"/>
    <property type="molecule type" value="Genomic_DNA"/>
</dbReference>
<reference evidence="4 5" key="1">
    <citation type="submission" date="2019-09" db="EMBL/GenBank/DDBJ databases">
        <title>Genome sequence of Adhaeribacter sp. M2.</title>
        <authorList>
            <person name="Srinivasan S."/>
        </authorList>
    </citation>
    <scope>NUCLEOTIDE SEQUENCE [LARGE SCALE GENOMIC DNA]</scope>
    <source>
        <strain evidence="4 5">M2</strain>
    </source>
</reference>
<dbReference type="Pfam" id="PF01066">
    <property type="entry name" value="CDP-OH_P_transf"/>
    <property type="match status" value="1"/>
</dbReference>
<dbReference type="InterPro" id="IPR043130">
    <property type="entry name" value="CDP-OH_PTrfase_TM_dom"/>
</dbReference>
<evidence type="ECO:0000313" key="4">
    <source>
        <dbReference type="EMBL" id="KAA9340025.1"/>
    </source>
</evidence>
<dbReference type="InterPro" id="IPR000462">
    <property type="entry name" value="CDP-OH_P_trans"/>
</dbReference>
<keyword evidence="1 2" id="KW-0808">Transferase</keyword>
<dbReference type="AlphaFoldDB" id="A0A5N1J001"/>
<dbReference type="PROSITE" id="PS00379">
    <property type="entry name" value="CDP_ALCOHOL_P_TRANSF"/>
    <property type="match status" value="1"/>
</dbReference>
<dbReference type="GO" id="GO:0016780">
    <property type="term" value="F:phosphotransferase activity, for other substituted phosphate groups"/>
    <property type="evidence" value="ECO:0007669"/>
    <property type="project" value="InterPro"/>
</dbReference>
<dbReference type="GO" id="GO:0016020">
    <property type="term" value="C:membrane"/>
    <property type="evidence" value="ECO:0007669"/>
    <property type="project" value="InterPro"/>
</dbReference>
<feature type="transmembrane region" description="Helical" evidence="3">
    <location>
        <begin position="91"/>
        <end position="110"/>
    </location>
</feature>
<organism evidence="4 5">
    <name type="scientific">Adhaeribacter soli</name>
    <dbReference type="NCBI Taxonomy" id="2607655"/>
    <lineage>
        <taxon>Bacteria</taxon>
        <taxon>Pseudomonadati</taxon>
        <taxon>Bacteroidota</taxon>
        <taxon>Cytophagia</taxon>
        <taxon>Cytophagales</taxon>
        <taxon>Hymenobacteraceae</taxon>
        <taxon>Adhaeribacter</taxon>
    </lineage>
</organism>
<keyword evidence="3" id="KW-0812">Transmembrane</keyword>
<comment type="caution">
    <text evidence="4">The sequence shown here is derived from an EMBL/GenBank/DDBJ whole genome shotgun (WGS) entry which is preliminary data.</text>
</comment>
<dbReference type="RefSeq" id="WP_150903078.1">
    <property type="nucleotide sequence ID" value="NZ_VTWT01000003.1"/>
</dbReference>
<keyword evidence="5" id="KW-1185">Reference proteome</keyword>
<gene>
    <name evidence="4" type="ORF">F0P94_06660</name>
</gene>
<dbReference type="GO" id="GO:0008654">
    <property type="term" value="P:phospholipid biosynthetic process"/>
    <property type="evidence" value="ECO:0007669"/>
    <property type="project" value="InterPro"/>
</dbReference>